<dbReference type="SUPFAM" id="SSF56059">
    <property type="entry name" value="Glutathione synthetase ATP-binding domain-like"/>
    <property type="match status" value="1"/>
</dbReference>
<feature type="domain" description="DUF403" evidence="1">
    <location>
        <begin position="502"/>
        <end position="810"/>
    </location>
</feature>
<dbReference type="AlphaFoldDB" id="A0A963YMT1"/>
<name>A0A963YMT1_9PROT</name>
<evidence type="ECO:0000313" key="3">
    <source>
        <dbReference type="EMBL" id="MCB8873703.1"/>
    </source>
</evidence>
<dbReference type="RefSeq" id="WP_227319386.1">
    <property type="nucleotide sequence ID" value="NZ_JAESVB010000001.1"/>
</dbReference>
<comment type="caution">
    <text evidence="3">The sequence shown here is derived from an EMBL/GenBank/DDBJ whole genome shotgun (WGS) entry which is preliminary data.</text>
</comment>
<dbReference type="Pfam" id="PF14403">
    <property type="entry name" value="CP_ATPgrasp_2"/>
    <property type="match status" value="1"/>
</dbReference>
<accession>A0A963YMT1</accession>
<dbReference type="InterPro" id="IPR051680">
    <property type="entry name" value="ATP-dep_Glu-Cys_Ligase-2"/>
</dbReference>
<proteinExistence type="predicted"/>
<reference evidence="3" key="2">
    <citation type="submission" date="2021-01" db="EMBL/GenBank/DDBJ databases">
        <authorList>
            <person name="Mieszkin S."/>
            <person name="Pouder E."/>
            <person name="Alain K."/>
        </authorList>
    </citation>
    <scope>NUCLEOTIDE SEQUENCE</scope>
    <source>
        <strain evidence="3">HW T2.11</strain>
    </source>
</reference>
<dbReference type="Proteomes" id="UP000708298">
    <property type="component" value="Unassembled WGS sequence"/>
</dbReference>
<protein>
    <submittedName>
        <fullName evidence="3">Circularly permuted type 2 ATP-grasp protein</fullName>
    </submittedName>
</protein>
<dbReference type="Gene3D" id="3.40.50.11290">
    <property type="match status" value="1"/>
</dbReference>
<dbReference type="PANTHER" id="PTHR34595:SF2">
    <property type="entry name" value="BLR2978 PROTEIN"/>
    <property type="match status" value="1"/>
</dbReference>
<reference evidence="3" key="1">
    <citation type="journal article" date="2021" name="Microorganisms">
        <title>Acidisoma silvae sp. nov. and Acidisomacellulosilytica sp. nov., Two Acidophilic Bacteria Isolated from Decaying Wood, Hydrolyzing Cellulose and Producing Poly-3-hydroxybutyrate.</title>
        <authorList>
            <person name="Mieszkin S."/>
            <person name="Pouder E."/>
            <person name="Uroz S."/>
            <person name="Simon-Colin C."/>
            <person name="Alain K."/>
        </authorList>
    </citation>
    <scope>NUCLEOTIDE SEQUENCE</scope>
    <source>
        <strain evidence="3">HW T2.11</strain>
    </source>
</reference>
<sequence>MNLSGLRDGVDEMVDGTRHVRPHWRAVLGGLSMLSDSLANRQRRLDQAFEDEGVRSILPGAPASGADEGDSLWRCDPIPLPLAAREFQELEEGLSQRATLFEALLGDVYGEQRVLAEGLLPPALIFNNRGFLRACHTQPTADHPKLNFYAADLIRAPDGRWRVLSDRTAGAAGAGMARENRRILSRVVPEMFRSVQIRPLRPFFDLWQDALVQAAPPGRAHPNVALLTPGPGSPQWLEHMLLSQELSCSLVEGGDLTIRGGIVYLKMLNGLHRIDVILRRMSGRMLDPLELNSSSLLGVPGLMDAVRAGTVRVVNHPGSGLAEAPAMPHFLPGLARHFLGEDLLLPNVETLWLGDAAARARVEAERTEWHFLPASGGSVTLWRPEDMDPAERAELFRKIAAQPQDYAAMRATSPSLAPCARGNELVPQPIVLRLFLVKSGGRWHAMPGGLARHLEPGQPTGQLPARGISKDVWVLAEGMENIVGPAVVPQASLAIRRTFGELPSRTADNMFWLGRYIERLETAARLTRGIILRLGRNPPMPREHLELQLLDACLAASHLNDSGEAGKSAPTAAMIVAMTREIGPIGRLLTQAGRLTALVRDRLTGEMYAAFMHMLRAATDEIAASGGKLDGLALAMASIQRFSTVVSGLAAENMVRGGSWLFLDMGRRVERATLTADSLAIVLDQPEPRWELGLRLALEICDSAITYRSRYFTTLQAGPVLDLVIADDSNPRALAFQLQTLTRLLRSIGDGGDERVTAQAEALLQATQTIVADVVAGQENAAALASVPGQLRAQADGIRALSDLIFRRYFALLPMPRAVGVEQEDEAPLMRGAA</sequence>
<keyword evidence="4" id="KW-1185">Reference proteome</keyword>
<dbReference type="PANTHER" id="PTHR34595">
    <property type="entry name" value="BLR5612 PROTEIN"/>
    <property type="match status" value="1"/>
</dbReference>
<evidence type="ECO:0000259" key="1">
    <source>
        <dbReference type="Pfam" id="PF04168"/>
    </source>
</evidence>
<organism evidence="3 4">
    <name type="scientific">Acidisoma silvae</name>
    <dbReference type="NCBI Taxonomy" id="2802396"/>
    <lineage>
        <taxon>Bacteria</taxon>
        <taxon>Pseudomonadati</taxon>
        <taxon>Pseudomonadota</taxon>
        <taxon>Alphaproteobacteria</taxon>
        <taxon>Acetobacterales</taxon>
        <taxon>Acidocellaceae</taxon>
        <taxon>Acidisoma</taxon>
    </lineage>
</organism>
<dbReference type="EMBL" id="JAESVB010000001">
    <property type="protein sequence ID" value="MCB8873703.1"/>
    <property type="molecule type" value="Genomic_DNA"/>
</dbReference>
<evidence type="ECO:0000259" key="2">
    <source>
        <dbReference type="Pfam" id="PF14403"/>
    </source>
</evidence>
<gene>
    <name evidence="3" type="ORF">ASILVAE211_00805</name>
</gene>
<dbReference type="InterPro" id="IPR025841">
    <property type="entry name" value="CP_ATPgrasp_2"/>
</dbReference>
<dbReference type="Pfam" id="PF04168">
    <property type="entry name" value="Alpha-E"/>
    <property type="match status" value="1"/>
</dbReference>
<feature type="domain" description="Circularly permuted ATP-grasp type 2" evidence="2">
    <location>
        <begin position="79"/>
        <end position="452"/>
    </location>
</feature>
<dbReference type="InterPro" id="IPR007296">
    <property type="entry name" value="DUF403"/>
</dbReference>
<evidence type="ECO:0000313" key="4">
    <source>
        <dbReference type="Proteomes" id="UP000708298"/>
    </source>
</evidence>